<evidence type="ECO:0000256" key="1">
    <source>
        <dbReference type="ARBA" id="ARBA00006460"/>
    </source>
</evidence>
<dbReference type="InterPro" id="IPR042102">
    <property type="entry name" value="RNA_pol_Rpb1_3_sf"/>
</dbReference>
<gene>
    <name evidence="8" type="ORF">METZ01_LOCUS336766</name>
</gene>
<dbReference type="SUPFAM" id="SSF64484">
    <property type="entry name" value="beta and beta-prime subunits of DNA dependent RNA-polymerase"/>
    <property type="match status" value="1"/>
</dbReference>
<feature type="domain" description="RNA polymerase N-terminal" evidence="7">
    <location>
        <begin position="3"/>
        <end position="246"/>
    </location>
</feature>
<dbReference type="Gene3D" id="2.40.40.20">
    <property type="match status" value="1"/>
</dbReference>
<dbReference type="InterPro" id="IPR045867">
    <property type="entry name" value="DNA-dir_RpoC_beta_prime"/>
</dbReference>
<dbReference type="InterPro" id="IPR000722">
    <property type="entry name" value="RNA_pol_asu"/>
</dbReference>
<evidence type="ECO:0000256" key="4">
    <source>
        <dbReference type="ARBA" id="ARBA00022679"/>
    </source>
</evidence>
<keyword evidence="3" id="KW-0240">DNA-directed RNA polymerase</keyword>
<evidence type="ECO:0000256" key="5">
    <source>
        <dbReference type="ARBA" id="ARBA00022695"/>
    </source>
</evidence>
<dbReference type="GO" id="GO:0003899">
    <property type="term" value="F:DNA-directed RNA polymerase activity"/>
    <property type="evidence" value="ECO:0007669"/>
    <property type="project" value="UniProtKB-EC"/>
</dbReference>
<dbReference type="Pfam" id="PF00623">
    <property type="entry name" value="RNA_pol_Rpb1_2"/>
    <property type="match status" value="1"/>
</dbReference>
<accession>A0A382QGV7</accession>
<proteinExistence type="inferred from homology"/>
<dbReference type="Gene3D" id="1.10.274.100">
    <property type="entry name" value="RNA polymerase Rpb1, domain 3"/>
    <property type="match status" value="1"/>
</dbReference>
<dbReference type="EC" id="2.7.7.6" evidence="2"/>
<dbReference type="GO" id="GO:0006351">
    <property type="term" value="P:DNA-templated transcription"/>
    <property type="evidence" value="ECO:0007669"/>
    <property type="project" value="InterPro"/>
</dbReference>
<evidence type="ECO:0000259" key="7">
    <source>
        <dbReference type="SMART" id="SM00663"/>
    </source>
</evidence>
<dbReference type="InterPro" id="IPR007066">
    <property type="entry name" value="RNA_pol_Rpb1_3"/>
</dbReference>
<sequence length="332" mass="36975">LVDLLQYHTTTYFDNEVSGIPQAHHRSGRPLKTLTQRLKGKEGRFRGSLSGKRVDFSSRTVISPDPNLDLGEVGVPEAVATKLTIPEIVTEWNIEKLKKLVINGPDTWPGVNYIVRPDGVKIRLDFVEDRSIIADSLEIGYLVERHLNHGDVVLFNRQPSLHQMSIMAHHVRVLPGKTFRLHPSVCPPYNADFDGDEMNLHIPQSEEARAEAILLMRVQEQLISPRFGGPIIGGLRDFITGAYLLTKDDTTLTKQEFANLAMLGSYDGKLPEPKIKNKNGSLYTGKQLFSLFLPSDFSLILTSKWSKGTNGTPKDIVIKNGELISGVIDKSS</sequence>
<dbReference type="PANTHER" id="PTHR19376:SF32">
    <property type="entry name" value="DNA-DIRECTED RNA POLYMERASE III SUBUNIT RPC1"/>
    <property type="match status" value="1"/>
</dbReference>
<keyword evidence="6" id="KW-0804">Transcription</keyword>
<dbReference type="InterPro" id="IPR007080">
    <property type="entry name" value="RNA_pol_Rpb1_1"/>
</dbReference>
<dbReference type="Pfam" id="PF04983">
    <property type="entry name" value="RNA_pol_Rpb1_3"/>
    <property type="match status" value="1"/>
</dbReference>
<dbReference type="EMBL" id="UINC01113945">
    <property type="protein sequence ID" value="SVC83912.1"/>
    <property type="molecule type" value="Genomic_DNA"/>
</dbReference>
<dbReference type="GO" id="GO:0000428">
    <property type="term" value="C:DNA-directed RNA polymerase complex"/>
    <property type="evidence" value="ECO:0007669"/>
    <property type="project" value="UniProtKB-KW"/>
</dbReference>
<dbReference type="Pfam" id="PF04997">
    <property type="entry name" value="RNA_pol_Rpb1_1"/>
    <property type="match status" value="1"/>
</dbReference>
<dbReference type="GO" id="GO:0003677">
    <property type="term" value="F:DNA binding"/>
    <property type="evidence" value="ECO:0007669"/>
    <property type="project" value="InterPro"/>
</dbReference>
<dbReference type="InterPro" id="IPR006592">
    <property type="entry name" value="RNA_pol_N"/>
</dbReference>
<comment type="similarity">
    <text evidence="1">Belongs to the RNA polymerase beta' chain family.</text>
</comment>
<reference evidence="8" key="1">
    <citation type="submission" date="2018-05" db="EMBL/GenBank/DDBJ databases">
        <authorList>
            <person name="Lanie J.A."/>
            <person name="Ng W.-L."/>
            <person name="Kazmierczak K.M."/>
            <person name="Andrzejewski T.M."/>
            <person name="Davidsen T.M."/>
            <person name="Wayne K.J."/>
            <person name="Tettelin H."/>
            <person name="Glass J.I."/>
            <person name="Rusch D."/>
            <person name="Podicherti R."/>
            <person name="Tsui H.-C.T."/>
            <person name="Winkler M.E."/>
        </authorList>
    </citation>
    <scope>NUCLEOTIDE SEQUENCE</scope>
</reference>
<organism evidence="8">
    <name type="scientific">marine metagenome</name>
    <dbReference type="NCBI Taxonomy" id="408172"/>
    <lineage>
        <taxon>unclassified sequences</taxon>
        <taxon>metagenomes</taxon>
        <taxon>ecological metagenomes</taxon>
    </lineage>
</organism>
<evidence type="ECO:0000256" key="2">
    <source>
        <dbReference type="ARBA" id="ARBA00012418"/>
    </source>
</evidence>
<keyword evidence="4" id="KW-0808">Transferase</keyword>
<name>A0A382QGV7_9ZZZZ</name>
<evidence type="ECO:0000313" key="8">
    <source>
        <dbReference type="EMBL" id="SVC83912.1"/>
    </source>
</evidence>
<feature type="non-terminal residue" evidence="8">
    <location>
        <position position="332"/>
    </location>
</feature>
<protein>
    <recommendedName>
        <fullName evidence="2">DNA-directed RNA polymerase</fullName>
        <ecNumber evidence="2">2.7.7.6</ecNumber>
    </recommendedName>
</protein>
<dbReference type="FunFam" id="2.40.40.20:FF:000019">
    <property type="entry name" value="DNA-directed RNA polymerase II subunit RPB1"/>
    <property type="match status" value="1"/>
</dbReference>
<evidence type="ECO:0000256" key="6">
    <source>
        <dbReference type="ARBA" id="ARBA00023163"/>
    </source>
</evidence>
<keyword evidence="5" id="KW-0548">Nucleotidyltransferase</keyword>
<evidence type="ECO:0000256" key="3">
    <source>
        <dbReference type="ARBA" id="ARBA00022478"/>
    </source>
</evidence>
<dbReference type="SMART" id="SM00663">
    <property type="entry name" value="RPOLA_N"/>
    <property type="match status" value="1"/>
</dbReference>
<dbReference type="Gene3D" id="3.30.1490.180">
    <property type="entry name" value="RNA polymerase ii"/>
    <property type="match status" value="1"/>
</dbReference>
<feature type="non-terminal residue" evidence="8">
    <location>
        <position position="1"/>
    </location>
</feature>
<dbReference type="PANTHER" id="PTHR19376">
    <property type="entry name" value="DNA-DIRECTED RNA POLYMERASE"/>
    <property type="match status" value="1"/>
</dbReference>
<dbReference type="AlphaFoldDB" id="A0A382QGV7"/>